<dbReference type="EMBL" id="JAZAVK010000183">
    <property type="protein sequence ID" value="KAK7417576.1"/>
    <property type="molecule type" value="Genomic_DNA"/>
</dbReference>
<proteinExistence type="predicted"/>
<dbReference type="Proteomes" id="UP001498421">
    <property type="component" value="Unassembled WGS sequence"/>
</dbReference>
<protein>
    <submittedName>
        <fullName evidence="1">Uncharacterized protein</fullName>
    </submittedName>
</protein>
<accession>A0ABR1H8V6</accession>
<reference evidence="1 2" key="1">
    <citation type="journal article" date="2025" name="Microbiol. Resour. Announc.">
        <title>Draft genome sequences for Neonectria magnoliae and Neonectria punicea, canker pathogens of Liriodendron tulipifera and Acer saccharum in West Virginia.</title>
        <authorList>
            <person name="Petronek H.M."/>
            <person name="Kasson M.T."/>
            <person name="Metheny A.M."/>
            <person name="Stauder C.M."/>
            <person name="Lovett B."/>
            <person name="Lynch S.C."/>
            <person name="Garnas J.R."/>
            <person name="Kasson L.R."/>
            <person name="Stajich J.E."/>
        </authorList>
    </citation>
    <scope>NUCLEOTIDE SEQUENCE [LARGE SCALE GENOMIC DNA]</scope>
    <source>
        <strain evidence="1 2">NRRL 64651</strain>
    </source>
</reference>
<name>A0ABR1H8V6_9HYPO</name>
<evidence type="ECO:0000313" key="2">
    <source>
        <dbReference type="Proteomes" id="UP001498421"/>
    </source>
</evidence>
<keyword evidence="2" id="KW-1185">Reference proteome</keyword>
<gene>
    <name evidence="1" type="ORF">QQZ08_011581</name>
</gene>
<sequence length="91" mass="10085">MDQILSRIQALFEGFGDNNNATLQMVRAIVGNDEEKLNRLIRLSLSLLEGRLGANPKHEISNDIDAYKKRLQAVEAKFISVGGNPNSGRFS</sequence>
<evidence type="ECO:0000313" key="1">
    <source>
        <dbReference type="EMBL" id="KAK7417576.1"/>
    </source>
</evidence>
<organism evidence="1 2">
    <name type="scientific">Neonectria magnoliae</name>
    <dbReference type="NCBI Taxonomy" id="2732573"/>
    <lineage>
        <taxon>Eukaryota</taxon>
        <taxon>Fungi</taxon>
        <taxon>Dikarya</taxon>
        <taxon>Ascomycota</taxon>
        <taxon>Pezizomycotina</taxon>
        <taxon>Sordariomycetes</taxon>
        <taxon>Hypocreomycetidae</taxon>
        <taxon>Hypocreales</taxon>
        <taxon>Nectriaceae</taxon>
        <taxon>Neonectria</taxon>
    </lineage>
</organism>
<comment type="caution">
    <text evidence="1">The sequence shown here is derived from an EMBL/GenBank/DDBJ whole genome shotgun (WGS) entry which is preliminary data.</text>
</comment>